<name>A0A2S8B4K6_9SPHN</name>
<keyword evidence="4" id="KW-1185">Reference proteome</keyword>
<evidence type="ECO:0000313" key="3">
    <source>
        <dbReference type="EMBL" id="PQM27268.1"/>
    </source>
</evidence>
<protein>
    <submittedName>
        <fullName evidence="3">His-Xaa-Ser repeat protein HxsA</fullName>
    </submittedName>
</protein>
<feature type="compositionally biased region" description="Low complexity" evidence="1">
    <location>
        <begin position="82"/>
        <end position="115"/>
    </location>
</feature>
<feature type="compositionally biased region" description="Low complexity" evidence="1">
    <location>
        <begin position="123"/>
        <end position="133"/>
    </location>
</feature>
<dbReference type="InterPro" id="IPR002477">
    <property type="entry name" value="Peptidoglycan-bd-like"/>
</dbReference>
<feature type="compositionally biased region" description="Polar residues" evidence="1">
    <location>
        <begin position="134"/>
        <end position="149"/>
    </location>
</feature>
<comment type="caution">
    <text evidence="3">The sequence shown here is derived from an EMBL/GenBank/DDBJ whole genome shotgun (WGS) entry which is preliminary data.</text>
</comment>
<gene>
    <name evidence="3" type="ORF">CVO77_17170</name>
</gene>
<dbReference type="Pfam" id="PF01471">
    <property type="entry name" value="PG_binding_1"/>
    <property type="match status" value="1"/>
</dbReference>
<feature type="compositionally biased region" description="Basic residues" evidence="1">
    <location>
        <begin position="70"/>
        <end position="81"/>
    </location>
</feature>
<reference evidence="4" key="1">
    <citation type="submission" date="2017-11" db="EMBL/GenBank/DDBJ databases">
        <title>The complete genome sequence of Sphingopyxis pomeranensis sp. nov. strain WS5A3p.</title>
        <authorList>
            <person name="Kaminski M.A."/>
        </authorList>
    </citation>
    <scope>NUCLEOTIDE SEQUENCE [LARGE SCALE GENOMIC DNA]</scope>
    <source>
        <strain evidence="4">WS5A3p</strain>
    </source>
</reference>
<proteinExistence type="predicted"/>
<dbReference type="AlphaFoldDB" id="A0A2S8B4K6"/>
<feature type="region of interest" description="Disordered" evidence="1">
    <location>
        <begin position="68"/>
        <end position="155"/>
    </location>
</feature>
<dbReference type="InterPro" id="IPR036365">
    <property type="entry name" value="PGBD-like_sf"/>
</dbReference>
<organism evidence="3 4">
    <name type="scientific">Sphingopyxis lindanitolerans</name>
    <dbReference type="NCBI Taxonomy" id="2054227"/>
    <lineage>
        <taxon>Bacteria</taxon>
        <taxon>Pseudomonadati</taxon>
        <taxon>Pseudomonadota</taxon>
        <taxon>Alphaproteobacteria</taxon>
        <taxon>Sphingomonadales</taxon>
        <taxon>Sphingomonadaceae</taxon>
        <taxon>Sphingopyxis</taxon>
    </lineage>
</organism>
<dbReference type="Gene3D" id="1.10.101.10">
    <property type="entry name" value="PGBD-like superfamily/PGBD"/>
    <property type="match status" value="1"/>
</dbReference>
<accession>A0A2S8B4K6</accession>
<dbReference type="Proteomes" id="UP000238954">
    <property type="component" value="Chromosome"/>
</dbReference>
<evidence type="ECO:0000259" key="2">
    <source>
        <dbReference type="Pfam" id="PF01471"/>
    </source>
</evidence>
<dbReference type="InterPro" id="IPR036366">
    <property type="entry name" value="PGBDSf"/>
</dbReference>
<sequence length="227" mass="23788">MASRCRHRQGDAAMSRTFLIASLVAAGFGSRDPLAPDVLKATTATDDRGNGTTLYETFRQDHSITLADHRSHRSHSSHSSHRSSSGGHYSHSSHSSHTSHRSSTGGSGGSYDPAPVYSPPPSSSGSSNDNSGSTYQGATPSTLYSSPDAASSEPLKALPGRSELFKTIVKRVQIALLAHGVFSGTIDGDVGPATRKALRAYQSKYGLKTTGTITPETLDSLKVSSSP</sequence>
<dbReference type="SUPFAM" id="SSF47090">
    <property type="entry name" value="PGBD-like"/>
    <property type="match status" value="1"/>
</dbReference>
<evidence type="ECO:0000256" key="1">
    <source>
        <dbReference type="SAM" id="MobiDB-lite"/>
    </source>
</evidence>
<dbReference type="EMBL" id="PHFW01000003">
    <property type="protein sequence ID" value="PQM27268.1"/>
    <property type="molecule type" value="Genomic_DNA"/>
</dbReference>
<evidence type="ECO:0000313" key="4">
    <source>
        <dbReference type="Proteomes" id="UP000238954"/>
    </source>
</evidence>
<feature type="domain" description="Peptidoglycan binding-like" evidence="2">
    <location>
        <begin position="169"/>
        <end position="221"/>
    </location>
</feature>